<evidence type="ECO:0000256" key="1">
    <source>
        <dbReference type="ARBA" id="ARBA00022630"/>
    </source>
</evidence>
<dbReference type="Gene3D" id="3.30.43.10">
    <property type="entry name" value="Uridine Diphospho-n-acetylenolpyruvylglucosamine Reductase, domain 2"/>
    <property type="match status" value="1"/>
</dbReference>
<protein>
    <submittedName>
        <fullName evidence="5">Carbon-monoxide dehydrogenase medium subunit</fullName>
    </submittedName>
</protein>
<reference evidence="5 6" key="1">
    <citation type="submission" date="2019-03" db="EMBL/GenBank/DDBJ databases">
        <title>Genomic Encyclopedia of Type Strains, Phase IV (KMG-IV): sequencing the most valuable type-strain genomes for metagenomic binning, comparative biology and taxonomic classification.</title>
        <authorList>
            <person name="Goeker M."/>
        </authorList>
    </citation>
    <scope>NUCLEOTIDE SEQUENCE [LARGE SCALE GENOMIC DNA]</scope>
    <source>
        <strain evidence="5 6">DSM 100048</strain>
    </source>
</reference>
<gene>
    <name evidence="5" type="ORF">EV686_107110</name>
</gene>
<keyword evidence="2" id="KW-0274">FAD</keyword>
<dbReference type="GO" id="GO:0016491">
    <property type="term" value="F:oxidoreductase activity"/>
    <property type="evidence" value="ECO:0007669"/>
    <property type="project" value="UniProtKB-KW"/>
</dbReference>
<evidence type="ECO:0000259" key="4">
    <source>
        <dbReference type="PROSITE" id="PS51387"/>
    </source>
</evidence>
<dbReference type="InterPro" id="IPR016166">
    <property type="entry name" value="FAD-bd_PCMH"/>
</dbReference>
<comment type="caution">
    <text evidence="5">The sequence shown here is derived from an EMBL/GenBank/DDBJ whole genome shotgun (WGS) entry which is preliminary data.</text>
</comment>
<dbReference type="InterPro" id="IPR016167">
    <property type="entry name" value="FAD-bd_PCMH_sub1"/>
</dbReference>
<dbReference type="PANTHER" id="PTHR42659">
    <property type="entry name" value="XANTHINE DEHYDROGENASE SUBUNIT C-RELATED"/>
    <property type="match status" value="1"/>
</dbReference>
<evidence type="ECO:0000256" key="2">
    <source>
        <dbReference type="ARBA" id="ARBA00022827"/>
    </source>
</evidence>
<feature type="domain" description="FAD-binding PCMH-type" evidence="4">
    <location>
        <begin position="1"/>
        <end position="175"/>
    </location>
</feature>
<dbReference type="SUPFAM" id="SSF56176">
    <property type="entry name" value="FAD-binding/transporter-associated domain-like"/>
    <property type="match status" value="1"/>
</dbReference>
<dbReference type="RefSeq" id="WP_132477533.1">
    <property type="nucleotide sequence ID" value="NZ_JBHRVM010000001.1"/>
</dbReference>
<dbReference type="Proteomes" id="UP000294692">
    <property type="component" value="Unassembled WGS sequence"/>
</dbReference>
<evidence type="ECO:0000313" key="5">
    <source>
        <dbReference type="EMBL" id="TCU96052.1"/>
    </source>
</evidence>
<dbReference type="PANTHER" id="PTHR42659:SF2">
    <property type="entry name" value="XANTHINE DEHYDROGENASE SUBUNIT C-RELATED"/>
    <property type="match status" value="1"/>
</dbReference>
<dbReference type="PROSITE" id="PS51387">
    <property type="entry name" value="FAD_PCMH"/>
    <property type="match status" value="1"/>
</dbReference>
<dbReference type="AlphaFoldDB" id="A0A4R3UXY4"/>
<evidence type="ECO:0000256" key="3">
    <source>
        <dbReference type="ARBA" id="ARBA00023002"/>
    </source>
</evidence>
<proteinExistence type="predicted"/>
<dbReference type="Gene3D" id="3.30.465.10">
    <property type="match status" value="1"/>
</dbReference>
<sequence>MKIAPLELRRPRSVEEVLGQLGSLGSDGRVLAGGQSLLPMLRYRVLSPHVLVDIGGVDSLRSCALDDGLAIDALVTHCDMERLPAAGNEPSVLALLRRHAAEIAFRPVRARGTVLGSLMHADPKGDWPLVFFALDGEVELQSLRGVRRVSMQELVAGPLETTCAVDEFAVRVRVGREKVDPVSWGRSKLSHRAGEYAMCSAVALNYDSGWECWLGAIDDRPLKLARVSEQLSRADAGSQAELRDGLLAPAADELMEAVPDMRRVQALRHAHNLLDAVWMAMDGERRHGNGN</sequence>
<dbReference type="Pfam" id="PF00941">
    <property type="entry name" value="FAD_binding_5"/>
    <property type="match status" value="1"/>
</dbReference>
<dbReference type="EMBL" id="SMBX01000007">
    <property type="protein sequence ID" value="TCU96052.1"/>
    <property type="molecule type" value="Genomic_DNA"/>
</dbReference>
<evidence type="ECO:0000313" key="6">
    <source>
        <dbReference type="Proteomes" id="UP000294692"/>
    </source>
</evidence>
<organism evidence="5 6">
    <name type="scientific">Paracandidimonas soli</name>
    <dbReference type="NCBI Taxonomy" id="1917182"/>
    <lineage>
        <taxon>Bacteria</taxon>
        <taxon>Pseudomonadati</taxon>
        <taxon>Pseudomonadota</taxon>
        <taxon>Betaproteobacteria</taxon>
        <taxon>Burkholderiales</taxon>
        <taxon>Alcaligenaceae</taxon>
        <taxon>Paracandidimonas</taxon>
    </lineage>
</organism>
<dbReference type="InterPro" id="IPR051312">
    <property type="entry name" value="Diverse_Substr_Oxidored"/>
</dbReference>
<dbReference type="InterPro" id="IPR016169">
    <property type="entry name" value="FAD-bd_PCMH_sub2"/>
</dbReference>
<dbReference type="OrthoDB" id="9793944at2"/>
<accession>A0A4R3UXY4</accession>
<dbReference type="InterPro" id="IPR036318">
    <property type="entry name" value="FAD-bd_PCMH-like_sf"/>
</dbReference>
<name>A0A4R3UXY4_9BURK</name>
<keyword evidence="1" id="KW-0285">Flavoprotein</keyword>
<keyword evidence="6" id="KW-1185">Reference proteome</keyword>
<dbReference type="InterPro" id="IPR002346">
    <property type="entry name" value="Mopterin_DH_FAD-bd"/>
</dbReference>
<dbReference type="GO" id="GO:0071949">
    <property type="term" value="F:FAD binding"/>
    <property type="evidence" value="ECO:0007669"/>
    <property type="project" value="InterPro"/>
</dbReference>
<keyword evidence="3" id="KW-0560">Oxidoreductase</keyword>